<dbReference type="AlphaFoldDB" id="A0A165CFD3"/>
<dbReference type="EMBL" id="KV426329">
    <property type="protein sequence ID" value="KZV82370.1"/>
    <property type="molecule type" value="Genomic_DNA"/>
</dbReference>
<name>A0A165CFD3_EXIGL</name>
<reference evidence="1 3" key="1">
    <citation type="journal article" date="2016" name="Mol. Biol. Evol.">
        <title>Comparative Genomics of Early-Diverging Mushroom-Forming Fungi Provides Insights into the Origins of Lignocellulose Decay Capabilities.</title>
        <authorList>
            <person name="Nagy L.G."/>
            <person name="Riley R."/>
            <person name="Tritt A."/>
            <person name="Adam C."/>
            <person name="Daum C."/>
            <person name="Floudas D."/>
            <person name="Sun H."/>
            <person name="Yadav J.S."/>
            <person name="Pangilinan J."/>
            <person name="Larsson K.H."/>
            <person name="Matsuura K."/>
            <person name="Barry K."/>
            <person name="Labutti K."/>
            <person name="Kuo R."/>
            <person name="Ohm R.A."/>
            <person name="Bhattacharya S.S."/>
            <person name="Shirouzu T."/>
            <person name="Yoshinaga Y."/>
            <person name="Martin F.M."/>
            <person name="Grigoriev I.V."/>
            <person name="Hibbett D.S."/>
        </authorList>
    </citation>
    <scope>NUCLEOTIDE SEQUENCE [LARGE SCALE GENOMIC DNA]</scope>
    <source>
        <strain evidence="1 3">HHB12029</strain>
    </source>
</reference>
<dbReference type="Proteomes" id="UP000077266">
    <property type="component" value="Unassembled WGS sequence"/>
</dbReference>
<sequence length="341" mass="35891">MAYNMPSVNESASAPLQQNFQPGMHRVAFPAPSAHRERPMLDAAPQNAASAALAHLNYATYMYYIGVAALAQARLAQSAAAYPQPAPSPAVADPARGHGHLRVHSTASNTSLRSSLSSASSLDTPASALFTPAGAAGGAMTWNNSGRDAVRTPDTCCSDIVSDDDGTGCPLNDLPTSCANTPVEALALSCGGVRPADERAKIASLAAAATLRTNGRTRAQSTLSQSMLPCASPPLCSPSPVATRSSPAQLINAATWSDDGLPLASQYALSGYNRMSSPFADKAWWECVTNEKPWAPLPPAAKMDLRRLPKINTRVQHYRSRRRTQSTANKVTSWPAVLPTI</sequence>
<keyword evidence="3" id="KW-1185">Reference proteome</keyword>
<gene>
    <name evidence="1" type="ORF">EXIGLDRAFT_778685</name>
    <name evidence="2" type="ORF">EXIGLDRAFT_778687</name>
</gene>
<proteinExistence type="predicted"/>
<evidence type="ECO:0000313" key="3">
    <source>
        <dbReference type="Proteomes" id="UP000077266"/>
    </source>
</evidence>
<evidence type="ECO:0000313" key="2">
    <source>
        <dbReference type="EMBL" id="KZV82370.1"/>
    </source>
</evidence>
<accession>A0A165CFD3</accession>
<organism evidence="1 3">
    <name type="scientific">Exidia glandulosa HHB12029</name>
    <dbReference type="NCBI Taxonomy" id="1314781"/>
    <lineage>
        <taxon>Eukaryota</taxon>
        <taxon>Fungi</taxon>
        <taxon>Dikarya</taxon>
        <taxon>Basidiomycota</taxon>
        <taxon>Agaricomycotina</taxon>
        <taxon>Agaricomycetes</taxon>
        <taxon>Auriculariales</taxon>
        <taxon>Exidiaceae</taxon>
        <taxon>Exidia</taxon>
    </lineage>
</organism>
<dbReference type="OrthoDB" id="3321578at2759"/>
<dbReference type="EMBL" id="KV426329">
    <property type="protein sequence ID" value="KZV82367.1"/>
    <property type="molecule type" value="Genomic_DNA"/>
</dbReference>
<evidence type="ECO:0000313" key="1">
    <source>
        <dbReference type="EMBL" id="KZV82367.1"/>
    </source>
</evidence>
<protein>
    <submittedName>
        <fullName evidence="1">Uncharacterized protein</fullName>
    </submittedName>
</protein>